<dbReference type="AlphaFoldDB" id="A0A7Z2G9R5"/>
<evidence type="ECO:0000313" key="3">
    <source>
        <dbReference type="EMBL" id="QGZ57732.1"/>
    </source>
</evidence>
<dbReference type="KEGG" id="pacp:FAZ97_22860"/>
<keyword evidence="4" id="KW-1185">Reference proteome</keyword>
<dbReference type="GO" id="GO:0042284">
    <property type="term" value="F:sphingolipid delta-4 desaturase activity"/>
    <property type="evidence" value="ECO:0007669"/>
    <property type="project" value="TreeGrafter"/>
</dbReference>
<organism evidence="3 4">
    <name type="scientific">Paraburkholderia acidiphila</name>
    <dbReference type="NCBI Taxonomy" id="2571747"/>
    <lineage>
        <taxon>Bacteria</taxon>
        <taxon>Pseudomonadati</taxon>
        <taxon>Pseudomonadota</taxon>
        <taxon>Betaproteobacteria</taxon>
        <taxon>Burkholderiales</taxon>
        <taxon>Burkholderiaceae</taxon>
        <taxon>Paraburkholderia</taxon>
    </lineage>
</organism>
<keyword evidence="1" id="KW-0472">Membrane</keyword>
<name>A0A7Z2G9R5_9BURK</name>
<keyword evidence="1" id="KW-1133">Transmembrane helix</keyword>
<dbReference type="Proteomes" id="UP000434209">
    <property type="component" value="Chromosome 2"/>
</dbReference>
<dbReference type="RefSeq" id="WP_158760670.1">
    <property type="nucleotide sequence ID" value="NZ_CP046910.1"/>
</dbReference>
<dbReference type="PANTHER" id="PTHR12879:SF8">
    <property type="entry name" value="SPHINGOLIPID DELTA(4)-DESATURASE DES1"/>
    <property type="match status" value="1"/>
</dbReference>
<dbReference type="EMBL" id="CP046910">
    <property type="protein sequence ID" value="QGZ57732.1"/>
    <property type="molecule type" value="Genomic_DNA"/>
</dbReference>
<dbReference type="PANTHER" id="PTHR12879">
    <property type="entry name" value="SPHINGOLIPID DELTA 4 DESATURASE/C-4 HYDROXYLASE PROTEIN DES2"/>
    <property type="match status" value="1"/>
</dbReference>
<feature type="domain" description="Fatty acid desaturase" evidence="2">
    <location>
        <begin position="46"/>
        <end position="269"/>
    </location>
</feature>
<protein>
    <submittedName>
        <fullName evidence="3">Fatty acid desaturase</fullName>
    </submittedName>
</protein>
<proteinExistence type="predicted"/>
<keyword evidence="1" id="KW-0812">Transmembrane</keyword>
<dbReference type="InterPro" id="IPR005804">
    <property type="entry name" value="FA_desaturase_dom"/>
</dbReference>
<feature type="transmembrane region" description="Helical" evidence="1">
    <location>
        <begin position="21"/>
        <end position="44"/>
    </location>
</feature>
<evidence type="ECO:0000313" key="4">
    <source>
        <dbReference type="Proteomes" id="UP000434209"/>
    </source>
</evidence>
<reference evidence="3 4" key="1">
    <citation type="submission" date="2019-12" db="EMBL/GenBank/DDBJ databases">
        <title>Paraburkholderia acidiphila 7Q-K02 sp. nov and Paraburkholderia acidisoli DHF22 sp. nov., two strains isolated from forest soil.</title>
        <authorList>
            <person name="Gao Z."/>
            <person name="Qiu L."/>
        </authorList>
    </citation>
    <scope>NUCLEOTIDE SEQUENCE [LARGE SCALE GENOMIC DNA]</scope>
    <source>
        <strain evidence="3 4">7Q-K02</strain>
    </source>
</reference>
<evidence type="ECO:0000259" key="2">
    <source>
        <dbReference type="Pfam" id="PF00487"/>
    </source>
</evidence>
<sequence length="314" mass="34947">MQITKLISREELSHLTRTSNLRATGLVLVNFALIAAGFALPIVWHTWEAWLGATVLLGARALGLGILVHDTAHGTLFSSRKINQWAGKWLFGGLPNVPFEAYRNGHLAHHRNAGTEADADLAFVDRYPASGASLARKFARDLSGLNGIKNLYFQIRTFRLKDQVPFIVSHALLLALLCVMHHAEVYLCWWLGQIFVFPIVMRLRVMGEHGGVPDHFDRDPRKNTGTTLAGPLARLLCAPNYVNYHVEHHFAAAVPSYRLRALHLLLKSKGCYEGWTCVQPSYFAVIKRCWSGHSTAGLPPDSKRVAKGALNNMQ</sequence>
<dbReference type="CDD" id="cd03510">
    <property type="entry name" value="Rhizobitoxine-FADS-like"/>
    <property type="match status" value="1"/>
</dbReference>
<gene>
    <name evidence="3" type="ORF">FAZ97_22860</name>
</gene>
<dbReference type="GO" id="GO:0046513">
    <property type="term" value="P:ceramide biosynthetic process"/>
    <property type="evidence" value="ECO:0007669"/>
    <property type="project" value="TreeGrafter"/>
</dbReference>
<evidence type="ECO:0000256" key="1">
    <source>
        <dbReference type="SAM" id="Phobius"/>
    </source>
</evidence>
<accession>A0A7Z2G9R5</accession>
<dbReference type="Pfam" id="PF00487">
    <property type="entry name" value="FA_desaturase"/>
    <property type="match status" value="1"/>
</dbReference>
<dbReference type="OrthoDB" id="9800167at2"/>
<dbReference type="GO" id="GO:0016020">
    <property type="term" value="C:membrane"/>
    <property type="evidence" value="ECO:0007669"/>
    <property type="project" value="GOC"/>
</dbReference>